<feature type="transmembrane region" description="Helical" evidence="1">
    <location>
        <begin position="172"/>
        <end position="195"/>
    </location>
</feature>
<feature type="transmembrane region" description="Helical" evidence="1">
    <location>
        <begin position="251"/>
        <end position="275"/>
    </location>
</feature>
<organism evidence="2 3">
    <name type="scientific">Termititenax aidoneus</name>
    <dbReference type="NCBI Taxonomy" id="2218524"/>
    <lineage>
        <taxon>Bacteria</taxon>
        <taxon>Bacillati</taxon>
        <taxon>Candidatus Margulisiibacteriota</taxon>
        <taxon>Candidatus Termititenacia</taxon>
        <taxon>Candidatus Termititenacales</taxon>
        <taxon>Candidatus Termititenacaceae</taxon>
        <taxon>Candidatus Termititenax</taxon>
    </lineage>
</organism>
<accession>A0A388TCN1</accession>
<reference evidence="2 3" key="1">
    <citation type="journal article" date="2019" name="ISME J.">
        <title>Genome analyses of uncultured TG2/ZB3 bacteria in 'Margulisbacteria' specifically attached to ectosymbiotic spirochetes of protists in the termite gut.</title>
        <authorList>
            <person name="Utami Y.D."/>
            <person name="Kuwahara H."/>
            <person name="Igai K."/>
            <person name="Murakami T."/>
            <person name="Sugaya K."/>
            <person name="Morikawa T."/>
            <person name="Nagura Y."/>
            <person name="Yuki M."/>
            <person name="Deevong P."/>
            <person name="Inoue T."/>
            <person name="Kihara K."/>
            <person name="Lo N."/>
            <person name="Yamada A."/>
            <person name="Ohkuma M."/>
            <person name="Hongoh Y."/>
        </authorList>
    </citation>
    <scope>NUCLEOTIDE SEQUENCE [LARGE SCALE GENOMIC DNA]</scope>
    <source>
        <strain evidence="2">NkOx7-01</strain>
    </source>
</reference>
<keyword evidence="1" id="KW-0472">Membrane</keyword>
<feature type="transmembrane region" description="Helical" evidence="1">
    <location>
        <begin position="145"/>
        <end position="165"/>
    </location>
</feature>
<keyword evidence="1" id="KW-1133">Transmembrane helix</keyword>
<feature type="transmembrane region" description="Helical" evidence="1">
    <location>
        <begin position="295"/>
        <end position="317"/>
    </location>
</feature>
<feature type="transmembrane region" description="Helical" evidence="1">
    <location>
        <begin position="215"/>
        <end position="239"/>
    </location>
</feature>
<keyword evidence="3" id="KW-1185">Reference proteome</keyword>
<sequence>MICFGAAEDIALPDNAYLQGVVSYVLEDYSGAETPQRLVKVRLYNQKKDFVIIDMPAGQKLAVGDKVLLQKIADNYNYGLDTAFEEQFAFADFARGGSVIILLISSLCGFVLLNRRNWPQAFFIIGNILLFCFLLPFWLNQHWPLIWFTIFFCLANIWPSARLLSSNKLGPALFSALLGSGAAGGFYAWLIHHYHLTPFVFLQKDFGLTFAFPKYLDAALLIMMSFYLCLFTIVFLLKVSYRVSILENIRLFFFRILQLFGFIGGGLLLPFLLYFQLNNVDLTYLLNYPPFVYLFNKLALCLLAIQAACLFYLIYYYNQYKESFHKHAALCHSPETENTKPLELQKILQNHAPVLAKNKVRRKKVRTKKNKRR</sequence>
<feature type="transmembrane region" description="Helical" evidence="1">
    <location>
        <begin position="121"/>
        <end position="139"/>
    </location>
</feature>
<name>A0A388TCN1_TERA1</name>
<feature type="transmembrane region" description="Helical" evidence="1">
    <location>
        <begin position="93"/>
        <end position="114"/>
    </location>
</feature>
<evidence type="ECO:0000313" key="2">
    <source>
        <dbReference type="EMBL" id="GBR74177.1"/>
    </source>
</evidence>
<dbReference type="EMBL" id="BGZN01000033">
    <property type="protein sequence ID" value="GBR74177.1"/>
    <property type="molecule type" value="Genomic_DNA"/>
</dbReference>
<keyword evidence="1" id="KW-0812">Transmembrane</keyword>
<protein>
    <submittedName>
        <fullName evidence="2">Uncharacterized protein</fullName>
    </submittedName>
</protein>
<proteinExistence type="predicted"/>
<gene>
    <name evidence="2" type="ORF">NO1_1401</name>
</gene>
<dbReference type="AlphaFoldDB" id="A0A388TCN1"/>
<dbReference type="Proteomes" id="UP000269352">
    <property type="component" value="Unassembled WGS sequence"/>
</dbReference>
<evidence type="ECO:0000256" key="1">
    <source>
        <dbReference type="SAM" id="Phobius"/>
    </source>
</evidence>
<evidence type="ECO:0000313" key="3">
    <source>
        <dbReference type="Proteomes" id="UP000269352"/>
    </source>
</evidence>
<comment type="caution">
    <text evidence="2">The sequence shown here is derived from an EMBL/GenBank/DDBJ whole genome shotgun (WGS) entry which is preliminary data.</text>
</comment>